<accession>A0A2I2FNR8</accession>
<sequence length="55" mass="6421">MPCDARPCHDVTPNRREIEREHKPEIEPNQAYPTPAITQPVTRGNKTKQKQKQKE</sequence>
<dbReference type="Proteomes" id="UP000234585">
    <property type="component" value="Unassembled WGS sequence"/>
</dbReference>
<keyword evidence="3" id="KW-1185">Reference proteome</keyword>
<reference evidence="2 3" key="1">
    <citation type="submission" date="2017-12" db="EMBL/GenBank/DDBJ databases">
        <authorList>
            <consortium name="DOE Joint Genome Institute"/>
            <person name="Haridas S."/>
            <person name="Kjaerbolling I."/>
            <person name="Vesth T.C."/>
            <person name="Frisvad J.C."/>
            <person name="Nybo J.L."/>
            <person name="Theobald S."/>
            <person name="Kuo A."/>
            <person name="Bowyer P."/>
            <person name="Matsuda Y."/>
            <person name="Mondo S."/>
            <person name="Lyhne E.K."/>
            <person name="Kogle M.E."/>
            <person name="Clum A."/>
            <person name="Lipzen A."/>
            <person name="Salamov A."/>
            <person name="Ngan C.Y."/>
            <person name="Daum C."/>
            <person name="Chiniquy J."/>
            <person name="Barry K."/>
            <person name="LaButti K."/>
            <person name="Simmons B.A."/>
            <person name="Magnuson J.K."/>
            <person name="Mortensen U.H."/>
            <person name="Larsen T.O."/>
            <person name="Grigoriev I.V."/>
            <person name="Baker S.E."/>
            <person name="Andersen M.R."/>
            <person name="Nordberg H.P."/>
            <person name="Cantor M.N."/>
            <person name="Hua S.X."/>
        </authorList>
    </citation>
    <scope>NUCLEOTIDE SEQUENCE [LARGE SCALE GENOMIC DNA]</scope>
    <source>
        <strain evidence="2 3">CBS 102.13</strain>
    </source>
</reference>
<feature type="compositionally biased region" description="Basic residues" evidence="1">
    <location>
        <begin position="45"/>
        <end position="55"/>
    </location>
</feature>
<name>A0A2I2FNR8_ASPCN</name>
<evidence type="ECO:0000313" key="3">
    <source>
        <dbReference type="Proteomes" id="UP000234585"/>
    </source>
</evidence>
<proteinExistence type="predicted"/>
<organism evidence="2 3">
    <name type="scientific">Aspergillus candidus</name>
    <dbReference type="NCBI Taxonomy" id="41067"/>
    <lineage>
        <taxon>Eukaryota</taxon>
        <taxon>Fungi</taxon>
        <taxon>Dikarya</taxon>
        <taxon>Ascomycota</taxon>
        <taxon>Pezizomycotina</taxon>
        <taxon>Eurotiomycetes</taxon>
        <taxon>Eurotiomycetidae</taxon>
        <taxon>Eurotiales</taxon>
        <taxon>Aspergillaceae</taxon>
        <taxon>Aspergillus</taxon>
        <taxon>Aspergillus subgen. Circumdati</taxon>
    </lineage>
</organism>
<evidence type="ECO:0000256" key="1">
    <source>
        <dbReference type="SAM" id="MobiDB-lite"/>
    </source>
</evidence>
<dbReference type="EMBL" id="KZ559118">
    <property type="protein sequence ID" value="PLB42260.1"/>
    <property type="molecule type" value="Genomic_DNA"/>
</dbReference>
<evidence type="ECO:0000313" key="2">
    <source>
        <dbReference type="EMBL" id="PLB42260.1"/>
    </source>
</evidence>
<dbReference type="GeneID" id="36527741"/>
<feature type="region of interest" description="Disordered" evidence="1">
    <location>
        <begin position="1"/>
        <end position="55"/>
    </location>
</feature>
<gene>
    <name evidence="2" type="ORF">BDW47DRAFT_98165</name>
</gene>
<protein>
    <submittedName>
        <fullName evidence="2">Uncharacterized protein</fullName>
    </submittedName>
</protein>
<dbReference type="RefSeq" id="XP_024676272.1">
    <property type="nucleotide sequence ID" value="XM_024820581.1"/>
</dbReference>
<dbReference type="AlphaFoldDB" id="A0A2I2FNR8"/>
<feature type="compositionally biased region" description="Basic and acidic residues" evidence="1">
    <location>
        <begin position="1"/>
        <end position="26"/>
    </location>
</feature>